<reference evidence="1" key="2">
    <citation type="journal article" date="2015" name="Data Brief">
        <title>Shoot transcriptome of the giant reed, Arundo donax.</title>
        <authorList>
            <person name="Barrero R.A."/>
            <person name="Guerrero F.D."/>
            <person name="Moolhuijzen P."/>
            <person name="Goolsby J.A."/>
            <person name="Tidwell J."/>
            <person name="Bellgard S.E."/>
            <person name="Bellgard M.I."/>
        </authorList>
    </citation>
    <scope>NUCLEOTIDE SEQUENCE</scope>
    <source>
        <tissue evidence="1">Shoot tissue taken approximately 20 cm above the soil surface</tissue>
    </source>
</reference>
<sequence>MESRLSKLPVPADCCLFIAPFIGIGALNKVNFCGETDELSYFVGKLHCREAFVEEDDPSGCGPDTKTYS</sequence>
<reference evidence="1" key="1">
    <citation type="submission" date="2014-09" db="EMBL/GenBank/DDBJ databases">
        <authorList>
            <person name="Magalhaes I.L.F."/>
            <person name="Oliveira U."/>
            <person name="Santos F.R."/>
            <person name="Vidigal T.H.D.A."/>
            <person name="Brescovit A.D."/>
            <person name="Santos A.J."/>
        </authorList>
    </citation>
    <scope>NUCLEOTIDE SEQUENCE</scope>
    <source>
        <tissue evidence="1">Shoot tissue taken approximately 20 cm above the soil surface</tissue>
    </source>
</reference>
<organism evidence="1">
    <name type="scientific">Arundo donax</name>
    <name type="common">Giant reed</name>
    <name type="synonym">Donax arundinaceus</name>
    <dbReference type="NCBI Taxonomy" id="35708"/>
    <lineage>
        <taxon>Eukaryota</taxon>
        <taxon>Viridiplantae</taxon>
        <taxon>Streptophyta</taxon>
        <taxon>Embryophyta</taxon>
        <taxon>Tracheophyta</taxon>
        <taxon>Spermatophyta</taxon>
        <taxon>Magnoliopsida</taxon>
        <taxon>Liliopsida</taxon>
        <taxon>Poales</taxon>
        <taxon>Poaceae</taxon>
        <taxon>PACMAD clade</taxon>
        <taxon>Arundinoideae</taxon>
        <taxon>Arundineae</taxon>
        <taxon>Arundo</taxon>
    </lineage>
</organism>
<dbReference type="EMBL" id="GBRH01211415">
    <property type="protein sequence ID" value="JAD86480.1"/>
    <property type="molecule type" value="Transcribed_RNA"/>
</dbReference>
<protein>
    <submittedName>
        <fullName evidence="1">Uncharacterized protein</fullName>
    </submittedName>
</protein>
<dbReference type="AlphaFoldDB" id="A0A0A9DLD3"/>
<accession>A0A0A9DLD3</accession>
<proteinExistence type="predicted"/>
<name>A0A0A9DLD3_ARUDO</name>
<evidence type="ECO:0000313" key="1">
    <source>
        <dbReference type="EMBL" id="JAD86480.1"/>
    </source>
</evidence>